<dbReference type="PANTHER" id="PTHR13009:SF22">
    <property type="entry name" value="LD43819P"/>
    <property type="match status" value="1"/>
</dbReference>
<dbReference type="EMBL" id="AJWK01029436">
    <property type="status" value="NOT_ANNOTATED_CDS"/>
    <property type="molecule type" value="Genomic_DNA"/>
</dbReference>
<reference evidence="3" key="2">
    <citation type="journal article" date="2020" name="BMC">
        <title>Leishmania infection induces a limited differential gene expression in the sand fly midgut.</title>
        <authorList>
            <person name="Coutinho-Abreu I.V."/>
            <person name="Serafim T.D."/>
            <person name="Meneses C."/>
            <person name="Kamhawi S."/>
            <person name="Oliveira F."/>
            <person name="Valenzuela J.G."/>
        </authorList>
    </citation>
    <scope>NUCLEOTIDE SEQUENCE</scope>
    <source>
        <strain evidence="3">Jacobina</strain>
        <tissue evidence="3">Midgut</tissue>
    </source>
</reference>
<dbReference type="InterPro" id="IPR023393">
    <property type="entry name" value="START-like_dom_sf"/>
</dbReference>
<dbReference type="Pfam" id="PF09229">
    <property type="entry name" value="Aha1_N"/>
    <property type="match status" value="1"/>
</dbReference>
<proteinExistence type="inferred from homology"/>
<reference evidence="5" key="1">
    <citation type="submission" date="2012-05" db="EMBL/GenBank/DDBJ databases">
        <title>Whole Genome Assembly of Lutzomyia longipalpis.</title>
        <authorList>
            <person name="Richards S."/>
            <person name="Qu C."/>
            <person name="Dillon R."/>
            <person name="Worley K."/>
            <person name="Scherer S."/>
            <person name="Batterton M."/>
            <person name="Taylor A."/>
            <person name="Hawes A."/>
            <person name="Hernandez B."/>
            <person name="Kovar C."/>
            <person name="Mandapat C."/>
            <person name="Pham C."/>
            <person name="Qu C."/>
            <person name="Jing C."/>
            <person name="Bess C."/>
            <person name="Bandaranaike D."/>
            <person name="Ngo D."/>
            <person name="Ongeri F."/>
            <person name="Arias F."/>
            <person name="Lara F."/>
            <person name="Weissenberger G."/>
            <person name="Kamau G."/>
            <person name="Han H."/>
            <person name="Shen H."/>
            <person name="Dinh H."/>
            <person name="Khalil I."/>
            <person name="Jones J."/>
            <person name="Shafer J."/>
            <person name="Jayaseelan J."/>
            <person name="Quiroz J."/>
            <person name="Blankenburg K."/>
            <person name="Nguyen L."/>
            <person name="Jackson L."/>
            <person name="Francisco L."/>
            <person name="Tang L.-Y."/>
            <person name="Pu L.-L."/>
            <person name="Perales L."/>
            <person name="Lorensuhewa L."/>
            <person name="Munidasa M."/>
            <person name="Coyle M."/>
            <person name="Taylor M."/>
            <person name="Puazo M."/>
            <person name="Firestine M."/>
            <person name="Scheel M."/>
            <person name="Javaid M."/>
            <person name="Wang M."/>
            <person name="Li M."/>
            <person name="Tabassum N."/>
            <person name="Saada N."/>
            <person name="Osuji N."/>
            <person name="Aqrawi P."/>
            <person name="Fu Q."/>
            <person name="Thornton R."/>
            <person name="Raj R."/>
            <person name="Goodspeed R."/>
            <person name="Mata R."/>
            <person name="Najjar R."/>
            <person name="Gubbala S."/>
            <person name="Lee S."/>
            <person name="Denson S."/>
            <person name="Patil S."/>
            <person name="Macmil S."/>
            <person name="Qi S."/>
            <person name="Matskevitch T."/>
            <person name="Palculict T."/>
            <person name="Mathew T."/>
            <person name="Vee V."/>
            <person name="Velamala V."/>
            <person name="Korchina V."/>
            <person name="Cai W."/>
            <person name="Liu W."/>
            <person name="Dai W."/>
            <person name="Zou X."/>
            <person name="Zhu Y."/>
            <person name="Zhang Y."/>
            <person name="Wu Y.-Q."/>
            <person name="Xin Y."/>
            <person name="Nazarath L."/>
            <person name="Kovar C."/>
            <person name="Han Y."/>
            <person name="Muzny D."/>
            <person name="Gibbs R."/>
        </authorList>
    </citation>
    <scope>NUCLEOTIDE SEQUENCE [LARGE SCALE GENOMIC DNA]</scope>
    <source>
        <strain evidence="5">Jacobina</strain>
    </source>
</reference>
<sequence>MAKWGEGDPRWIVEERPDATNVNNWHWTEKNATPWSKDKLRALLGGFEINDDGSGIRVSVTEIEKLEGESSANNRKGKLIFFYEWNIVAKWKGQLPGQETPSTGTITIPNLSEENDLDDIDVSVTVEENDAQAEQLKQFMYSVGREKIRELLGVYIRELREEFSKGMILPKKDSDAKEDVASKNIKSGFNRKITIDPVVNCQTSGRDVSAGHKVDVVTITSSENFQCEAHALYEALTRVEMVTAFTRAHVKIQPEKGGDFAFFGGNVSGKFQELVPNKRIKQTWRLKQWPEGHFSVVVMEIEEKEDHTVLTLTQTGVPAAEEEATRNNWKRYYWDSIKQTFGFGSFLG</sequence>
<keyword evidence="5" id="KW-1185">Reference proteome</keyword>
<dbReference type="VEuPathDB" id="VectorBase:LLOJ008670"/>
<dbReference type="InterPro" id="IPR013538">
    <property type="entry name" value="ASHA1/2-like_C"/>
</dbReference>
<feature type="domain" description="Activator of Hsp90 ATPase AHSA1-like N-terminal" evidence="2">
    <location>
        <begin position="29"/>
        <end position="165"/>
    </location>
</feature>
<dbReference type="EMBL" id="AJWK01029437">
    <property type="status" value="NOT_ANNOTATED_CDS"/>
    <property type="molecule type" value="Genomic_DNA"/>
</dbReference>
<dbReference type="InterPro" id="IPR036338">
    <property type="entry name" value="Aha1"/>
</dbReference>
<evidence type="ECO:0000313" key="4">
    <source>
        <dbReference type="EnsemblMetazoa" id="LLOJ008670-PA"/>
    </source>
</evidence>
<reference evidence="4" key="3">
    <citation type="submission" date="2020-05" db="UniProtKB">
        <authorList>
            <consortium name="EnsemblMetazoa"/>
        </authorList>
    </citation>
    <scope>IDENTIFICATION</scope>
    <source>
        <strain evidence="4">Jacobina</strain>
    </source>
</reference>
<dbReference type="SMART" id="SM01000">
    <property type="entry name" value="Aha1_N"/>
    <property type="match status" value="1"/>
</dbReference>
<evidence type="ECO:0000313" key="5">
    <source>
        <dbReference type="Proteomes" id="UP000092461"/>
    </source>
</evidence>
<name>A0A1B0CUN5_LUTLO</name>
<dbReference type="Pfam" id="PF08327">
    <property type="entry name" value="AHSA1"/>
    <property type="match status" value="1"/>
</dbReference>
<dbReference type="CDD" id="cd08892">
    <property type="entry name" value="SRPBCC_Aha1"/>
    <property type="match status" value="1"/>
</dbReference>
<dbReference type="SUPFAM" id="SSF103111">
    <property type="entry name" value="Activator of Hsp90 ATPase, Aha1"/>
    <property type="match status" value="1"/>
</dbReference>
<dbReference type="AlphaFoldDB" id="A0A1B0CUN5"/>
<dbReference type="GO" id="GO:0006457">
    <property type="term" value="P:protein folding"/>
    <property type="evidence" value="ECO:0007669"/>
    <property type="project" value="TreeGrafter"/>
</dbReference>
<dbReference type="EnsemblMetazoa" id="LLOJ008670-RA">
    <property type="protein sequence ID" value="LLOJ008670-PA"/>
    <property type="gene ID" value="LLOJ008670"/>
</dbReference>
<dbReference type="EMBL" id="GITU01000369">
    <property type="protein sequence ID" value="MBC1169072.1"/>
    <property type="molecule type" value="Transcribed_RNA"/>
</dbReference>
<dbReference type="GO" id="GO:0051087">
    <property type="term" value="F:protein-folding chaperone binding"/>
    <property type="evidence" value="ECO:0007669"/>
    <property type="project" value="InterPro"/>
</dbReference>
<dbReference type="Gene3D" id="3.30.530.20">
    <property type="match status" value="1"/>
</dbReference>
<dbReference type="EMBL" id="AJWK01029438">
    <property type="status" value="NOT_ANNOTATED_CDS"/>
    <property type="molecule type" value="Genomic_DNA"/>
</dbReference>
<organism evidence="4 5">
    <name type="scientific">Lutzomyia longipalpis</name>
    <name type="common">Sand fly</name>
    <dbReference type="NCBI Taxonomy" id="7200"/>
    <lineage>
        <taxon>Eukaryota</taxon>
        <taxon>Metazoa</taxon>
        <taxon>Ecdysozoa</taxon>
        <taxon>Arthropoda</taxon>
        <taxon>Hexapoda</taxon>
        <taxon>Insecta</taxon>
        <taxon>Pterygota</taxon>
        <taxon>Neoptera</taxon>
        <taxon>Endopterygota</taxon>
        <taxon>Diptera</taxon>
        <taxon>Nematocera</taxon>
        <taxon>Psychodoidea</taxon>
        <taxon>Psychodidae</taxon>
        <taxon>Lutzomyia</taxon>
        <taxon>Lutzomyia</taxon>
    </lineage>
</organism>
<dbReference type="GO" id="GO:0005829">
    <property type="term" value="C:cytosol"/>
    <property type="evidence" value="ECO:0007669"/>
    <property type="project" value="TreeGrafter"/>
</dbReference>
<evidence type="ECO:0000313" key="3">
    <source>
        <dbReference type="EMBL" id="MBC1169072.1"/>
    </source>
</evidence>
<keyword evidence="3" id="KW-0346">Stress response</keyword>
<evidence type="ECO:0000259" key="2">
    <source>
        <dbReference type="SMART" id="SM01000"/>
    </source>
</evidence>
<dbReference type="InterPro" id="IPR015310">
    <property type="entry name" value="AHSA1-like_N"/>
</dbReference>
<dbReference type="SUPFAM" id="SSF55961">
    <property type="entry name" value="Bet v1-like"/>
    <property type="match status" value="1"/>
</dbReference>
<dbReference type="PANTHER" id="PTHR13009">
    <property type="entry name" value="HEAT SHOCK PROTEIN 90 HSP90 CO-CHAPERONE AHA-1"/>
    <property type="match status" value="1"/>
</dbReference>
<accession>A0A1B0CUN5</accession>
<evidence type="ECO:0000256" key="1">
    <source>
        <dbReference type="ARBA" id="ARBA00006817"/>
    </source>
</evidence>
<comment type="similarity">
    <text evidence="1">Belongs to the AHA1 family.</text>
</comment>
<dbReference type="GO" id="GO:0001671">
    <property type="term" value="F:ATPase activator activity"/>
    <property type="evidence" value="ECO:0007669"/>
    <property type="project" value="InterPro"/>
</dbReference>
<protein>
    <submittedName>
        <fullName evidence="3">Putative activator of 90 kDa heat shock protein atpase log 1 mori</fullName>
    </submittedName>
</protein>
<dbReference type="Proteomes" id="UP000092461">
    <property type="component" value="Unassembled WGS sequence"/>
</dbReference>
<dbReference type="Gene3D" id="3.15.10.20">
    <property type="entry name" value="Activator of Hsp90 ATPase Aha1, N-terminal domain"/>
    <property type="match status" value="1"/>
</dbReference>
<dbReference type="VEuPathDB" id="VectorBase:LLONM1_003427"/>